<dbReference type="Gene3D" id="3.40.640.10">
    <property type="entry name" value="Type I PLP-dependent aspartate aminotransferase-like (Major domain)"/>
    <property type="match status" value="1"/>
</dbReference>
<dbReference type="InterPro" id="IPR004839">
    <property type="entry name" value="Aminotransferase_I/II_large"/>
</dbReference>
<proteinExistence type="inferred from homology"/>
<evidence type="ECO:0000256" key="3">
    <source>
        <dbReference type="ARBA" id="ARBA00022898"/>
    </source>
</evidence>
<evidence type="ECO:0000313" key="8">
    <source>
        <dbReference type="Proteomes" id="UP000540014"/>
    </source>
</evidence>
<name>A0A7X9NIS8_9FIRM</name>
<dbReference type="PANTHER" id="PTHR43525:SF1">
    <property type="entry name" value="PROTEIN MALY"/>
    <property type="match status" value="1"/>
</dbReference>
<sequence>MKMKYDFTTILDREGHDALAVDSLPISDATVKEEFPKIPMWVADMNFPVLPAIQESIFSRLNEPHFGYFTIPDAYYDAIISWQKSQNNLLVKKEHIGYENGVLGGLSSVVQAYTAKKEPVLVHAPTYIGFTKTLKNLDRTIIHSDLIQDENGIWRMDYEDMDRKIKAHQIKVCIFCSPHNPTGRVWEKEEIEKAMEVYRNNQCIVISDEIWSDLILPGHQHIPTQSISRDARGRTVALYAPSKTFNLAGLVGSYHIIYNPIIKEEVLRVENASHYNSPNILSIYALLGAYSQEGKEWVKELCETIQNNIDYALDYIQSHFKGIKVARPQGTYMLYLDCTEYLEEQEITLDELLRKGIEVGVLWQDGRPFQKENTIRMNLALPFSKVKEAMQRLSDFVFSEENSL</sequence>
<comment type="similarity">
    <text evidence="5">Belongs to the class-II pyridoxal-phosphate-dependent aminotransferase family. MalY/PatB cystathionine beta-lyase subfamily.</text>
</comment>
<evidence type="ECO:0000256" key="2">
    <source>
        <dbReference type="ARBA" id="ARBA00012224"/>
    </source>
</evidence>
<dbReference type="Proteomes" id="UP000540014">
    <property type="component" value="Unassembled WGS sequence"/>
</dbReference>
<keyword evidence="7" id="KW-0032">Aminotransferase</keyword>
<dbReference type="CDD" id="cd00609">
    <property type="entry name" value="AAT_like"/>
    <property type="match status" value="1"/>
</dbReference>
<dbReference type="EMBL" id="JABAFR010000023">
    <property type="protein sequence ID" value="NME45047.1"/>
    <property type="molecule type" value="Genomic_DNA"/>
</dbReference>
<protein>
    <recommendedName>
        <fullName evidence="2">cysteine-S-conjugate beta-lyase</fullName>
        <ecNumber evidence="2">4.4.1.13</ecNumber>
    </recommendedName>
</protein>
<evidence type="ECO:0000256" key="4">
    <source>
        <dbReference type="ARBA" id="ARBA00023239"/>
    </source>
</evidence>
<dbReference type="GO" id="GO:0008483">
    <property type="term" value="F:transaminase activity"/>
    <property type="evidence" value="ECO:0007669"/>
    <property type="project" value="UniProtKB-KW"/>
</dbReference>
<dbReference type="GO" id="GO:0047804">
    <property type="term" value="F:cysteine-S-conjugate beta-lyase activity"/>
    <property type="evidence" value="ECO:0007669"/>
    <property type="project" value="UniProtKB-EC"/>
</dbReference>
<evidence type="ECO:0000313" key="7">
    <source>
        <dbReference type="EMBL" id="NME45047.1"/>
    </source>
</evidence>
<dbReference type="InterPro" id="IPR015424">
    <property type="entry name" value="PyrdxlP-dep_Trfase"/>
</dbReference>
<dbReference type="AlphaFoldDB" id="A0A7X9NIS8"/>
<dbReference type="InterPro" id="IPR015422">
    <property type="entry name" value="PyrdxlP-dep_Trfase_small"/>
</dbReference>
<gene>
    <name evidence="7" type="ORF">HF861_09150</name>
</gene>
<dbReference type="Gene3D" id="3.90.1150.10">
    <property type="entry name" value="Aspartate Aminotransferase, domain 1"/>
    <property type="match status" value="1"/>
</dbReference>
<evidence type="ECO:0000256" key="1">
    <source>
        <dbReference type="ARBA" id="ARBA00001933"/>
    </source>
</evidence>
<dbReference type="GO" id="GO:0030170">
    <property type="term" value="F:pyridoxal phosphate binding"/>
    <property type="evidence" value="ECO:0007669"/>
    <property type="project" value="InterPro"/>
</dbReference>
<feature type="domain" description="Aminotransferase class I/classII large" evidence="6">
    <location>
        <begin position="67"/>
        <end position="393"/>
    </location>
</feature>
<comment type="cofactor">
    <cofactor evidence="1">
        <name>pyridoxal 5'-phosphate</name>
        <dbReference type="ChEBI" id="CHEBI:597326"/>
    </cofactor>
</comment>
<dbReference type="Pfam" id="PF00155">
    <property type="entry name" value="Aminotran_1_2"/>
    <property type="match status" value="1"/>
</dbReference>
<reference evidence="7 8" key="1">
    <citation type="submission" date="2020-04" db="EMBL/GenBank/DDBJ databases">
        <authorList>
            <person name="Hitch T.C.A."/>
            <person name="Wylensek D."/>
            <person name="Clavel T."/>
        </authorList>
    </citation>
    <scope>NUCLEOTIDE SEQUENCE [LARGE SCALE GENOMIC DNA]</scope>
    <source>
        <strain evidence="7 8">BSM-383-APC-22F</strain>
    </source>
</reference>
<dbReference type="InterPro" id="IPR051798">
    <property type="entry name" value="Class-II_PLP-Dep_Aminotrans"/>
</dbReference>
<keyword evidence="3" id="KW-0663">Pyridoxal phosphate</keyword>
<organism evidence="7 8">
    <name type="scientific">Faecalicoccus pleomorphus</name>
    <dbReference type="NCBI Taxonomy" id="1323"/>
    <lineage>
        <taxon>Bacteria</taxon>
        <taxon>Bacillati</taxon>
        <taxon>Bacillota</taxon>
        <taxon>Erysipelotrichia</taxon>
        <taxon>Erysipelotrichales</taxon>
        <taxon>Erysipelotrichaceae</taxon>
        <taxon>Faecalicoccus</taxon>
    </lineage>
</organism>
<keyword evidence="4" id="KW-0456">Lyase</keyword>
<dbReference type="PANTHER" id="PTHR43525">
    <property type="entry name" value="PROTEIN MALY"/>
    <property type="match status" value="1"/>
</dbReference>
<accession>A0A7X9NIS8</accession>
<evidence type="ECO:0000259" key="6">
    <source>
        <dbReference type="Pfam" id="PF00155"/>
    </source>
</evidence>
<dbReference type="SUPFAM" id="SSF53383">
    <property type="entry name" value="PLP-dependent transferases"/>
    <property type="match status" value="1"/>
</dbReference>
<dbReference type="InterPro" id="IPR015421">
    <property type="entry name" value="PyrdxlP-dep_Trfase_major"/>
</dbReference>
<evidence type="ECO:0000256" key="5">
    <source>
        <dbReference type="ARBA" id="ARBA00037974"/>
    </source>
</evidence>
<dbReference type="EC" id="4.4.1.13" evidence="2"/>
<keyword evidence="7" id="KW-0808">Transferase</keyword>
<comment type="caution">
    <text evidence="7">The sequence shown here is derived from an EMBL/GenBank/DDBJ whole genome shotgun (WGS) entry which is preliminary data.</text>
</comment>